<dbReference type="Proteomes" id="UP000249819">
    <property type="component" value="Unassembled WGS sequence"/>
</dbReference>
<dbReference type="Pfam" id="PF08530">
    <property type="entry name" value="PepX_C"/>
    <property type="match status" value="1"/>
</dbReference>
<dbReference type="Gene3D" id="3.40.50.1820">
    <property type="entry name" value="alpha/beta hydrolase"/>
    <property type="match status" value="1"/>
</dbReference>
<dbReference type="SMART" id="SM00939">
    <property type="entry name" value="PepX_C"/>
    <property type="match status" value="1"/>
</dbReference>
<feature type="chain" id="PRO_5016374417" description="Xaa-Pro dipeptidyl-peptidase C-terminal domain-containing protein" evidence="2">
    <location>
        <begin position="21"/>
        <end position="572"/>
    </location>
</feature>
<dbReference type="EMBL" id="QLMA01000010">
    <property type="protein sequence ID" value="RAJ74973.1"/>
    <property type="molecule type" value="Genomic_DNA"/>
</dbReference>
<dbReference type="RefSeq" id="WP_111594884.1">
    <property type="nucleotide sequence ID" value="NZ_QLMA01000010.1"/>
</dbReference>
<protein>
    <recommendedName>
        <fullName evidence="3">Xaa-Pro dipeptidyl-peptidase C-terminal domain-containing protein</fullName>
    </recommendedName>
</protein>
<dbReference type="AlphaFoldDB" id="A0A327VMD8"/>
<sequence>MKTVILLLLSGLIVSARVGAQQLPVKEEHQIDSVSIKGKDGVIISAVVVRKVGVEQPLPTALTFTIYADEKSVNRAKIAAAHGYVGVVGFSRGKGWSPEMIAPYEHEAEDVNSVIDWIVHQSWSNGKVGMYGGSYDGFAQWAATKKLHPALKTIVPYVAAIPGIGLPMENNIFLNANYGWAFYTTNNKSLDNKVYNDPARWRTMENKWFNSGTAYRKIDSIDGVPNPWLQRWLEHPDYDAYWQAMVPYGKEFANINIPVLTIEGYYDDGQISGLRYLQEHYKYNPQAAHYLVIGPYDHFGAQRGGTPQLRGYTVDSVALINTNELTFEWLDYILRDGKKPSLLKDKINFEVMGANEWRHVSSMDKMNNDTLTFYLSDKSSHGMYTLSPKQPAIGRYLSQTVDLSDRTTYLNDYYPFPIIRDSLDIDNGLYFLSDPLEKSIDVNGSFTGNLQASINKRDMDIGVVLYEVRGDGSYFNLSYYLGRASYAKDMTRRNLLHPGKMETIPFSRTRMVSKRLQKGSRLLVVLNVNKNPFAQINYGTGKDVSEETIQDAGAPLKIKWYSGSYIKIPVWK</sequence>
<comment type="caution">
    <text evidence="4">The sequence shown here is derived from an EMBL/GenBank/DDBJ whole genome shotgun (WGS) entry which is preliminary data.</text>
</comment>
<evidence type="ECO:0000256" key="1">
    <source>
        <dbReference type="ARBA" id="ARBA00022801"/>
    </source>
</evidence>
<dbReference type="InterPro" id="IPR013736">
    <property type="entry name" value="Xaa-Pro_dipept_C"/>
</dbReference>
<keyword evidence="1" id="KW-0378">Hydrolase</keyword>
<evidence type="ECO:0000256" key="2">
    <source>
        <dbReference type="SAM" id="SignalP"/>
    </source>
</evidence>
<dbReference type="InterPro" id="IPR000383">
    <property type="entry name" value="Xaa-Pro-like_dom"/>
</dbReference>
<dbReference type="InterPro" id="IPR005674">
    <property type="entry name" value="CocE/Ser_esterase"/>
</dbReference>
<gene>
    <name evidence="4" type="ORF">CLV59_11019</name>
</gene>
<accession>A0A327VMD8</accession>
<keyword evidence="5" id="KW-1185">Reference proteome</keyword>
<proteinExistence type="predicted"/>
<evidence type="ECO:0000313" key="5">
    <source>
        <dbReference type="Proteomes" id="UP000249819"/>
    </source>
</evidence>
<dbReference type="OrthoDB" id="319764at2"/>
<organism evidence="4 5">
    <name type="scientific">Chitinophaga dinghuensis</name>
    <dbReference type="NCBI Taxonomy" id="1539050"/>
    <lineage>
        <taxon>Bacteria</taxon>
        <taxon>Pseudomonadati</taxon>
        <taxon>Bacteroidota</taxon>
        <taxon>Chitinophagia</taxon>
        <taxon>Chitinophagales</taxon>
        <taxon>Chitinophagaceae</taxon>
        <taxon>Chitinophaga</taxon>
    </lineage>
</organism>
<feature type="domain" description="Xaa-Pro dipeptidyl-peptidase C-terminal" evidence="3">
    <location>
        <begin position="327"/>
        <end position="559"/>
    </location>
</feature>
<reference evidence="4 5" key="1">
    <citation type="submission" date="2018-06" db="EMBL/GenBank/DDBJ databases">
        <title>Genomic Encyclopedia of Archaeal and Bacterial Type Strains, Phase II (KMG-II): from individual species to whole genera.</title>
        <authorList>
            <person name="Goeker M."/>
        </authorList>
    </citation>
    <scope>NUCLEOTIDE SEQUENCE [LARGE SCALE GENOMIC DNA]</scope>
    <source>
        <strain evidence="4 5">DSM 29821</strain>
    </source>
</reference>
<dbReference type="InterPro" id="IPR029058">
    <property type="entry name" value="AB_hydrolase_fold"/>
</dbReference>
<evidence type="ECO:0000259" key="3">
    <source>
        <dbReference type="SMART" id="SM00939"/>
    </source>
</evidence>
<dbReference type="SUPFAM" id="SSF53474">
    <property type="entry name" value="alpha/beta-Hydrolases"/>
    <property type="match status" value="1"/>
</dbReference>
<dbReference type="Gene3D" id="1.10.3020.10">
    <property type="entry name" value="alpha-amino acid ester hydrolase ( Helical cap domain)"/>
    <property type="match status" value="1"/>
</dbReference>
<dbReference type="SUPFAM" id="SSF49785">
    <property type="entry name" value="Galactose-binding domain-like"/>
    <property type="match status" value="1"/>
</dbReference>
<keyword evidence="2" id="KW-0732">Signal</keyword>
<evidence type="ECO:0000313" key="4">
    <source>
        <dbReference type="EMBL" id="RAJ74973.1"/>
    </source>
</evidence>
<dbReference type="Pfam" id="PF02129">
    <property type="entry name" value="Peptidase_S15"/>
    <property type="match status" value="1"/>
</dbReference>
<dbReference type="NCBIfam" id="TIGR00976">
    <property type="entry name" value="CocE_NonD"/>
    <property type="match status" value="1"/>
</dbReference>
<dbReference type="Gene3D" id="2.60.120.260">
    <property type="entry name" value="Galactose-binding domain-like"/>
    <property type="match status" value="1"/>
</dbReference>
<name>A0A327VMD8_9BACT</name>
<dbReference type="InterPro" id="IPR008979">
    <property type="entry name" value="Galactose-bd-like_sf"/>
</dbReference>
<feature type="signal peptide" evidence="2">
    <location>
        <begin position="1"/>
        <end position="20"/>
    </location>
</feature>
<dbReference type="GO" id="GO:0008239">
    <property type="term" value="F:dipeptidyl-peptidase activity"/>
    <property type="evidence" value="ECO:0007669"/>
    <property type="project" value="InterPro"/>
</dbReference>